<dbReference type="InterPro" id="IPR045851">
    <property type="entry name" value="AMP-bd_C_sf"/>
</dbReference>
<dbReference type="WBParaSite" id="BXY_1665400.1">
    <property type="protein sequence ID" value="BXY_1665400.1"/>
    <property type="gene ID" value="BXY_1665400"/>
</dbReference>
<dbReference type="FunFam" id="3.30.300.30:FF:000008">
    <property type="entry name" value="2,3-dihydroxybenzoate-AMP ligase"/>
    <property type="match status" value="1"/>
</dbReference>
<dbReference type="InterPro" id="IPR020845">
    <property type="entry name" value="AMP-binding_CS"/>
</dbReference>
<comment type="catalytic activity">
    <reaction evidence="7">
        <text>a medium-chain fatty acid + ATP + CoA = a medium-chain fatty acyl-CoA + AMP + diphosphate</text>
        <dbReference type="Rhea" id="RHEA:48340"/>
        <dbReference type="ChEBI" id="CHEBI:30616"/>
        <dbReference type="ChEBI" id="CHEBI:33019"/>
        <dbReference type="ChEBI" id="CHEBI:57287"/>
        <dbReference type="ChEBI" id="CHEBI:59558"/>
        <dbReference type="ChEBI" id="CHEBI:90546"/>
        <dbReference type="ChEBI" id="CHEBI:456215"/>
        <dbReference type="EC" id="6.2.1.2"/>
    </reaction>
</comment>
<accession>A0A1I7SUD2</accession>
<sequence length="678" mass="75896">MFLQSQRNKEGTGLFARCCFARLFGVPPCPGSADKHRKTYKCLTLTKIESAYEAFRTPNLLVFIQSTNKTEPNNKEKKELTIPILARSRSVGTMMKLLDLRRFGVLSNTRRITRVSYEHGPSPVPLVHGLVGQIFADAAEHCPDKEALVFSQQNVRKTYAEFYEDSRHFAKALLGLGLRPGDRVGIWGPNYYEWAVTSCATAMAGIISVTVNPAYKTDELHHALTRVGVKALVTPHNFRRSNYYETIAELVPEMKNKNVGEGSIESKELPDLKHLIIFDHERKSYEGAWNYRDLMRGTGSKERKILENIQPHLKTDDPINIQYTSGTTGRPKPATLSHHNLVNNVKFLGIWMGYDKGCISLCLPCPLYHCFGVVMGLIASAFYKQTCVFPSPWFDPGAVIASVKAEKCNVIYGTPTMFVDILSHPDYTPADMQSLKKGIMAGSPCPEALCNRLVEEIGMDEIAIAYGGTELSPLATFSKLTEPPLERIKSVGYAFSHCEVCIVDDKGQIVERDEKGEVLARGYNVMKGYWGDDEATKQAVDKDGWYHTGDIGLMRENGSIVICGRIKEMIIRGGENIYPAEIEAYIFKHPSISIVQVVGIPDARYGEEICAVIVLKKGHHLTEKEVREFCTGKISHYKIPKFILFKEESFLPLTATGKVMKNVLSKSCQEELEKNKTD</sequence>
<dbReference type="InterPro" id="IPR042099">
    <property type="entry name" value="ANL_N_sf"/>
</dbReference>
<evidence type="ECO:0000256" key="3">
    <source>
        <dbReference type="ARBA" id="ARBA00037247"/>
    </source>
</evidence>
<dbReference type="GO" id="GO:0031956">
    <property type="term" value="F:medium-chain fatty acid-CoA ligase activity"/>
    <property type="evidence" value="ECO:0007669"/>
    <property type="project" value="UniProtKB-EC"/>
</dbReference>
<comment type="function">
    <text evidence="3">Acyl-CoA synthases catalyze the initial reaction in fatty acid metabolism, by forming a thioester with CoA. Has some preference toward medium-chain substrates. Plays a role in adipocyte differentiation.</text>
</comment>
<evidence type="ECO:0000259" key="8">
    <source>
        <dbReference type="Pfam" id="PF00501"/>
    </source>
</evidence>
<dbReference type="Proteomes" id="UP000095284">
    <property type="component" value="Unplaced"/>
</dbReference>
<comment type="similarity">
    <text evidence="1">Belongs to the ATP-dependent AMP-binding enzyme family.</text>
</comment>
<organism evidence="10 11">
    <name type="scientific">Bursaphelenchus xylophilus</name>
    <name type="common">Pinewood nematode worm</name>
    <name type="synonym">Aphelenchoides xylophilus</name>
    <dbReference type="NCBI Taxonomy" id="6326"/>
    <lineage>
        <taxon>Eukaryota</taxon>
        <taxon>Metazoa</taxon>
        <taxon>Ecdysozoa</taxon>
        <taxon>Nematoda</taxon>
        <taxon>Chromadorea</taxon>
        <taxon>Rhabditida</taxon>
        <taxon>Tylenchina</taxon>
        <taxon>Tylenchomorpha</taxon>
        <taxon>Aphelenchoidea</taxon>
        <taxon>Aphelenchoididae</taxon>
        <taxon>Bursaphelenchus</taxon>
    </lineage>
</organism>
<evidence type="ECO:0000256" key="7">
    <source>
        <dbReference type="ARBA" id="ARBA00048277"/>
    </source>
</evidence>
<name>A0A1I7SUD2_BURXY</name>
<dbReference type="InterPro" id="IPR025110">
    <property type="entry name" value="AMP-bd_C"/>
</dbReference>
<dbReference type="Pfam" id="PF13193">
    <property type="entry name" value="AMP-binding_C"/>
    <property type="match status" value="1"/>
</dbReference>
<evidence type="ECO:0000259" key="9">
    <source>
        <dbReference type="Pfam" id="PF13193"/>
    </source>
</evidence>
<proteinExistence type="inferred from homology"/>
<evidence type="ECO:0000256" key="6">
    <source>
        <dbReference type="ARBA" id="ARBA00047319"/>
    </source>
</evidence>
<dbReference type="GO" id="GO:0006631">
    <property type="term" value="P:fatty acid metabolic process"/>
    <property type="evidence" value="ECO:0007669"/>
    <property type="project" value="TreeGrafter"/>
</dbReference>
<dbReference type="PANTHER" id="PTHR43201:SF5">
    <property type="entry name" value="MEDIUM-CHAIN ACYL-COA LIGASE ACSF2, MITOCHONDRIAL"/>
    <property type="match status" value="1"/>
</dbReference>
<evidence type="ECO:0000313" key="11">
    <source>
        <dbReference type="WBParaSite" id="BXY_1665400.1"/>
    </source>
</evidence>
<dbReference type="eggNOG" id="KOG1177">
    <property type="taxonomic scope" value="Eukaryota"/>
</dbReference>
<dbReference type="Gene3D" id="3.30.300.30">
    <property type="match status" value="1"/>
</dbReference>
<reference evidence="11" key="1">
    <citation type="submission" date="2016-11" db="UniProtKB">
        <authorList>
            <consortium name="WormBaseParasite"/>
        </authorList>
    </citation>
    <scope>IDENTIFICATION</scope>
</reference>
<dbReference type="SUPFAM" id="SSF56801">
    <property type="entry name" value="Acetyl-CoA synthetase-like"/>
    <property type="match status" value="1"/>
</dbReference>
<dbReference type="InterPro" id="IPR000873">
    <property type="entry name" value="AMP-dep_synth/lig_dom"/>
</dbReference>
<evidence type="ECO:0000313" key="10">
    <source>
        <dbReference type="Proteomes" id="UP000095284"/>
    </source>
</evidence>
<dbReference type="EC" id="6.2.1.2" evidence="4"/>
<dbReference type="FunFam" id="3.40.50.12780:FF:000003">
    <property type="entry name" value="Long-chain-fatty-acid--CoA ligase FadD"/>
    <property type="match status" value="1"/>
</dbReference>
<feature type="domain" description="AMP-binding enzyme C-terminal" evidence="9">
    <location>
        <begin position="581"/>
        <end position="658"/>
    </location>
</feature>
<evidence type="ECO:0000256" key="5">
    <source>
        <dbReference type="ARBA" id="ARBA00039638"/>
    </source>
</evidence>
<dbReference type="AlphaFoldDB" id="A0A1I7SUD2"/>
<comment type="catalytic activity">
    <reaction evidence="6">
        <text>octanoate + ATP + CoA = octanoyl-CoA + AMP + diphosphate</text>
        <dbReference type="Rhea" id="RHEA:33631"/>
        <dbReference type="ChEBI" id="CHEBI:25646"/>
        <dbReference type="ChEBI" id="CHEBI:30616"/>
        <dbReference type="ChEBI" id="CHEBI:33019"/>
        <dbReference type="ChEBI" id="CHEBI:57287"/>
        <dbReference type="ChEBI" id="CHEBI:57386"/>
        <dbReference type="ChEBI" id="CHEBI:456215"/>
    </reaction>
</comment>
<dbReference type="Pfam" id="PF00501">
    <property type="entry name" value="AMP-binding"/>
    <property type="match status" value="1"/>
</dbReference>
<dbReference type="Gene3D" id="3.40.50.12780">
    <property type="entry name" value="N-terminal domain of ligase-like"/>
    <property type="match status" value="1"/>
</dbReference>
<evidence type="ECO:0000256" key="4">
    <source>
        <dbReference type="ARBA" id="ARBA00039009"/>
    </source>
</evidence>
<dbReference type="PANTHER" id="PTHR43201">
    <property type="entry name" value="ACYL-COA SYNTHETASE"/>
    <property type="match status" value="1"/>
</dbReference>
<dbReference type="PROSITE" id="PS00455">
    <property type="entry name" value="AMP_BINDING"/>
    <property type="match status" value="1"/>
</dbReference>
<evidence type="ECO:0000256" key="1">
    <source>
        <dbReference type="ARBA" id="ARBA00006432"/>
    </source>
</evidence>
<keyword evidence="2" id="KW-0436">Ligase</keyword>
<evidence type="ECO:0000256" key="2">
    <source>
        <dbReference type="ARBA" id="ARBA00022598"/>
    </source>
</evidence>
<protein>
    <recommendedName>
        <fullName evidence="5">Medium-chain acyl-CoA ligase ACSF2, mitochondrial</fullName>
        <ecNumber evidence="4">6.2.1.2</ecNumber>
    </recommendedName>
</protein>
<feature type="domain" description="AMP-dependent synthetase/ligase" evidence="8">
    <location>
        <begin position="135"/>
        <end position="530"/>
    </location>
</feature>